<accession>A0A6A3BN32</accession>
<feature type="domain" description="FAR1" evidence="1">
    <location>
        <begin position="117"/>
        <end position="162"/>
    </location>
</feature>
<organism evidence="2 3">
    <name type="scientific">Hibiscus syriacus</name>
    <name type="common">Rose of Sharon</name>
    <dbReference type="NCBI Taxonomy" id="106335"/>
    <lineage>
        <taxon>Eukaryota</taxon>
        <taxon>Viridiplantae</taxon>
        <taxon>Streptophyta</taxon>
        <taxon>Embryophyta</taxon>
        <taxon>Tracheophyta</taxon>
        <taxon>Spermatophyta</taxon>
        <taxon>Magnoliopsida</taxon>
        <taxon>eudicotyledons</taxon>
        <taxon>Gunneridae</taxon>
        <taxon>Pentapetalae</taxon>
        <taxon>rosids</taxon>
        <taxon>malvids</taxon>
        <taxon>Malvales</taxon>
        <taxon>Malvaceae</taxon>
        <taxon>Malvoideae</taxon>
        <taxon>Hibiscus</taxon>
    </lineage>
</organism>
<dbReference type="PANTHER" id="PTHR46328">
    <property type="entry name" value="FAR-RED IMPAIRED RESPONSIVE (FAR1) FAMILY PROTEIN-RELATED"/>
    <property type="match status" value="1"/>
</dbReference>
<dbReference type="AlphaFoldDB" id="A0A6A3BN32"/>
<reference evidence="2" key="1">
    <citation type="submission" date="2019-09" db="EMBL/GenBank/DDBJ databases">
        <title>Draft genome information of white flower Hibiscus syriacus.</title>
        <authorList>
            <person name="Kim Y.-M."/>
        </authorList>
    </citation>
    <scope>NUCLEOTIDE SEQUENCE [LARGE SCALE GENOMIC DNA]</scope>
    <source>
        <strain evidence="2">YM2019G1</strain>
    </source>
</reference>
<keyword evidence="3" id="KW-1185">Reference proteome</keyword>
<dbReference type="Proteomes" id="UP000436088">
    <property type="component" value="Unassembled WGS sequence"/>
</dbReference>
<sequence length="251" mass="29260">MRKTFDLYWWLGAPAAVEIHVSSSSSLNVFSLKPPQYQKNKLRYCGCGCCRYYDVIYFLKVNSSLCCGNDLWRHGDFGKCYNTAVTLRYGRYREPCTGMVFESAEDAREFYEIEYAKKETRVSQSRPVTREGCNAMLRIAAKGGGKWVVYGFVKEHNHELNPSKIPPRRSHRIVLCELSFLQLHPLRDRPLDEKDLKIREFSSGLHCEKKKCAAYQEQLKIVLKYIEEHTRRLSLKLNLVSNNLRELKSED</sequence>
<evidence type="ECO:0000259" key="1">
    <source>
        <dbReference type="Pfam" id="PF03101"/>
    </source>
</evidence>
<name>A0A6A3BN32_HIBSY</name>
<evidence type="ECO:0000313" key="3">
    <source>
        <dbReference type="Proteomes" id="UP000436088"/>
    </source>
</evidence>
<gene>
    <name evidence="2" type="ORF">F3Y22_tig00110015pilonHSYRG00187</name>
</gene>
<dbReference type="EMBL" id="VEPZ02000813">
    <property type="protein sequence ID" value="KAE8718336.1"/>
    <property type="molecule type" value="Genomic_DNA"/>
</dbReference>
<dbReference type="InterPro" id="IPR004330">
    <property type="entry name" value="FAR1_DNA_bnd_dom"/>
</dbReference>
<proteinExistence type="predicted"/>
<evidence type="ECO:0000313" key="2">
    <source>
        <dbReference type="EMBL" id="KAE8718336.1"/>
    </source>
</evidence>
<comment type="caution">
    <text evidence="2">The sequence shown here is derived from an EMBL/GenBank/DDBJ whole genome shotgun (WGS) entry which is preliminary data.</text>
</comment>
<dbReference type="PANTHER" id="PTHR46328:SF27">
    <property type="entry name" value="OS12G0287500 PROTEIN"/>
    <property type="match status" value="1"/>
</dbReference>
<protein>
    <submittedName>
        <fullName evidence="2">Far-red impaired responsive family protein isoform 1</fullName>
    </submittedName>
</protein>
<dbReference type="Pfam" id="PF03101">
    <property type="entry name" value="FAR1"/>
    <property type="match status" value="1"/>
</dbReference>